<feature type="compositionally biased region" description="Polar residues" evidence="1">
    <location>
        <begin position="1"/>
        <end position="18"/>
    </location>
</feature>
<dbReference type="EMBL" id="MU006116">
    <property type="protein sequence ID" value="KAF2834610.1"/>
    <property type="molecule type" value="Genomic_DNA"/>
</dbReference>
<evidence type="ECO:0000256" key="1">
    <source>
        <dbReference type="SAM" id="MobiDB-lite"/>
    </source>
</evidence>
<dbReference type="AlphaFoldDB" id="A0A9P4S2T1"/>
<evidence type="ECO:0000313" key="3">
    <source>
        <dbReference type="Proteomes" id="UP000799429"/>
    </source>
</evidence>
<gene>
    <name evidence="2" type="ORF">M501DRAFT_512982</name>
</gene>
<organism evidence="2 3">
    <name type="scientific">Patellaria atrata CBS 101060</name>
    <dbReference type="NCBI Taxonomy" id="1346257"/>
    <lineage>
        <taxon>Eukaryota</taxon>
        <taxon>Fungi</taxon>
        <taxon>Dikarya</taxon>
        <taxon>Ascomycota</taxon>
        <taxon>Pezizomycotina</taxon>
        <taxon>Dothideomycetes</taxon>
        <taxon>Dothideomycetes incertae sedis</taxon>
        <taxon>Patellariales</taxon>
        <taxon>Patellariaceae</taxon>
        <taxon>Patellaria</taxon>
    </lineage>
</organism>
<protein>
    <submittedName>
        <fullName evidence="2">Uncharacterized protein</fullName>
    </submittedName>
</protein>
<name>A0A9P4S2T1_9PEZI</name>
<keyword evidence="3" id="KW-1185">Reference proteome</keyword>
<proteinExistence type="predicted"/>
<comment type="caution">
    <text evidence="2">The sequence shown here is derived from an EMBL/GenBank/DDBJ whole genome shotgun (WGS) entry which is preliminary data.</text>
</comment>
<reference evidence="2" key="1">
    <citation type="journal article" date="2020" name="Stud. Mycol.">
        <title>101 Dothideomycetes genomes: a test case for predicting lifestyles and emergence of pathogens.</title>
        <authorList>
            <person name="Haridas S."/>
            <person name="Albert R."/>
            <person name="Binder M."/>
            <person name="Bloem J."/>
            <person name="Labutti K."/>
            <person name="Salamov A."/>
            <person name="Andreopoulos B."/>
            <person name="Baker S."/>
            <person name="Barry K."/>
            <person name="Bills G."/>
            <person name="Bluhm B."/>
            <person name="Cannon C."/>
            <person name="Castanera R."/>
            <person name="Culley D."/>
            <person name="Daum C."/>
            <person name="Ezra D."/>
            <person name="Gonzalez J."/>
            <person name="Henrissat B."/>
            <person name="Kuo A."/>
            <person name="Liang C."/>
            <person name="Lipzen A."/>
            <person name="Lutzoni F."/>
            <person name="Magnuson J."/>
            <person name="Mondo S."/>
            <person name="Nolan M."/>
            <person name="Ohm R."/>
            <person name="Pangilinan J."/>
            <person name="Park H.-J."/>
            <person name="Ramirez L."/>
            <person name="Alfaro M."/>
            <person name="Sun H."/>
            <person name="Tritt A."/>
            <person name="Yoshinaga Y."/>
            <person name="Zwiers L.-H."/>
            <person name="Turgeon B."/>
            <person name="Goodwin S."/>
            <person name="Spatafora J."/>
            <person name="Crous P."/>
            <person name="Grigoriev I."/>
        </authorList>
    </citation>
    <scope>NUCLEOTIDE SEQUENCE</scope>
    <source>
        <strain evidence="2">CBS 101060</strain>
    </source>
</reference>
<accession>A0A9P4S2T1</accession>
<feature type="region of interest" description="Disordered" evidence="1">
    <location>
        <begin position="1"/>
        <end position="24"/>
    </location>
</feature>
<evidence type="ECO:0000313" key="2">
    <source>
        <dbReference type="EMBL" id="KAF2834610.1"/>
    </source>
</evidence>
<sequence length="61" mass="7173">MTSQTPFASNLTPQSMGRNNREWPVDHKYQPRLKHFEEVSMLNEECAERIVRQVLGIRRCG</sequence>
<dbReference type="Proteomes" id="UP000799429">
    <property type="component" value="Unassembled WGS sequence"/>
</dbReference>